<dbReference type="GO" id="GO:0003700">
    <property type="term" value="F:DNA-binding transcription factor activity"/>
    <property type="evidence" value="ECO:0007669"/>
    <property type="project" value="InterPro"/>
</dbReference>
<feature type="compositionally biased region" description="Basic and acidic residues" evidence="2">
    <location>
        <begin position="290"/>
        <end position="311"/>
    </location>
</feature>
<dbReference type="PANTHER" id="PTHR47889:SF1">
    <property type="entry name" value="SPERMATOGENIC LEUCINE ZIPPER PROTEIN 1"/>
    <property type="match status" value="1"/>
</dbReference>
<sequence length="368" mass="43013">MEESTFSETFRLAPDLHQESWDPRIIIALFEIGSISLFFWSSLLSLKKTSNQLSEQVTAQNFENVLNKIEGILKNMTGFEKTTEEKDSFEDTSVSDDVLELKEKIKGLDEINKRLFKNLLGSLYPEEFLNVKNQEKIFENSNSKDMVQVFARDLVKHSEEKRALSETQLSIEKAKNRLLHAQENIKLRNNMEQLLQKAEHWSEQHTELSGLIKSYQESQQALKELFENHGIHFQTQPNNKVSSSRKMAEQVRKLEHDTYSLHLTAALLENECQILQKRIGILNELHHENDRTQTDYKQGQKEQKPSEAEKVRTHKQKTKEMEGTLSKGDNFYRKLDICHSKKSRNNQLNFRIARRGLVREKRSASRPR</sequence>
<dbReference type="RefSeq" id="XP_007941673.1">
    <property type="nucleotide sequence ID" value="XM_007943482.1"/>
</dbReference>
<gene>
    <name evidence="4" type="primary">SPZ1</name>
</gene>
<dbReference type="GeneID" id="103199242"/>
<dbReference type="InterPro" id="IPR042961">
    <property type="entry name" value="Spz1"/>
</dbReference>
<feature type="region of interest" description="Disordered" evidence="2">
    <location>
        <begin position="290"/>
        <end position="325"/>
    </location>
</feature>
<keyword evidence="1" id="KW-0175">Coiled coil</keyword>
<proteinExistence type="predicted"/>
<dbReference type="Proteomes" id="UP000694850">
    <property type="component" value="Unplaced"/>
</dbReference>
<dbReference type="PANTHER" id="PTHR47889">
    <property type="entry name" value="SPERMATOGENIC LEUCINE ZIPPER PROTEIN 1"/>
    <property type="match status" value="1"/>
</dbReference>
<reference evidence="4" key="1">
    <citation type="submission" date="2025-08" db="UniProtKB">
        <authorList>
            <consortium name="RefSeq"/>
        </authorList>
    </citation>
    <scope>IDENTIFICATION</scope>
</reference>
<dbReference type="AlphaFoldDB" id="A0A8B7A151"/>
<name>A0A8B7A151_ORYAF</name>
<evidence type="ECO:0000256" key="2">
    <source>
        <dbReference type="SAM" id="MobiDB-lite"/>
    </source>
</evidence>
<evidence type="ECO:0000313" key="4">
    <source>
        <dbReference type="RefSeq" id="XP_007941673.1"/>
    </source>
</evidence>
<dbReference type="OrthoDB" id="9830670at2759"/>
<protein>
    <submittedName>
        <fullName evidence="4">Spermatogenic leucine zipper protein 1</fullName>
    </submittedName>
</protein>
<feature type="coiled-coil region" evidence="1">
    <location>
        <begin position="157"/>
        <end position="204"/>
    </location>
</feature>
<dbReference type="CTD" id="84654"/>
<dbReference type="GO" id="GO:0005634">
    <property type="term" value="C:nucleus"/>
    <property type="evidence" value="ECO:0007669"/>
    <property type="project" value="TreeGrafter"/>
</dbReference>
<evidence type="ECO:0000313" key="3">
    <source>
        <dbReference type="Proteomes" id="UP000694850"/>
    </source>
</evidence>
<keyword evidence="3" id="KW-1185">Reference proteome</keyword>
<accession>A0A8B7A151</accession>
<evidence type="ECO:0000256" key="1">
    <source>
        <dbReference type="SAM" id="Coils"/>
    </source>
</evidence>
<organism evidence="3 4">
    <name type="scientific">Orycteropus afer afer</name>
    <dbReference type="NCBI Taxonomy" id="1230840"/>
    <lineage>
        <taxon>Eukaryota</taxon>
        <taxon>Metazoa</taxon>
        <taxon>Chordata</taxon>
        <taxon>Craniata</taxon>
        <taxon>Vertebrata</taxon>
        <taxon>Euteleostomi</taxon>
        <taxon>Mammalia</taxon>
        <taxon>Eutheria</taxon>
        <taxon>Afrotheria</taxon>
        <taxon>Tubulidentata</taxon>
        <taxon>Orycteropodidae</taxon>
        <taxon>Orycteropus</taxon>
    </lineage>
</organism>